<dbReference type="PANTHER" id="PTHR46889">
    <property type="entry name" value="TRANSPOSASE INSF FOR INSERTION SEQUENCE IS3B-RELATED"/>
    <property type="match status" value="1"/>
</dbReference>
<dbReference type="InterPro" id="IPR050900">
    <property type="entry name" value="Transposase_IS3/IS150/IS904"/>
</dbReference>
<dbReference type="EMBL" id="FNII01000013">
    <property type="protein sequence ID" value="SDO12409.1"/>
    <property type="molecule type" value="Genomic_DNA"/>
</dbReference>
<reference evidence="3" key="1">
    <citation type="submission" date="2016-10" db="EMBL/GenBank/DDBJ databases">
        <authorList>
            <person name="Varghese N."/>
            <person name="Submissions S."/>
        </authorList>
    </citation>
    <scope>NUCLEOTIDE SEQUENCE [LARGE SCALE GENOMIC DNA]</scope>
    <source>
        <strain evidence="3">CGMCC 1.6494</strain>
    </source>
</reference>
<gene>
    <name evidence="2" type="ORF">SAMN04487951_11396</name>
</gene>
<dbReference type="Proteomes" id="UP000199677">
    <property type="component" value="Unassembled WGS sequence"/>
</dbReference>
<dbReference type="AlphaFoldDB" id="A0A1H0GZV4"/>
<dbReference type="SUPFAM" id="SSF53098">
    <property type="entry name" value="Ribonuclease H-like"/>
    <property type="match status" value="1"/>
</dbReference>
<dbReference type="Pfam" id="PF13333">
    <property type="entry name" value="rve_2"/>
    <property type="match status" value="1"/>
</dbReference>
<dbReference type="InterPro" id="IPR036397">
    <property type="entry name" value="RNaseH_sf"/>
</dbReference>
<dbReference type="PANTHER" id="PTHR46889:SF4">
    <property type="entry name" value="TRANSPOSASE INSO FOR INSERTION SEQUENCE ELEMENT IS911B-RELATED"/>
    <property type="match status" value="1"/>
</dbReference>
<dbReference type="STRING" id="416873.SAMN04487951_11396"/>
<protein>
    <submittedName>
        <fullName evidence="2">Integrase core domain-containing protein</fullName>
    </submittedName>
</protein>
<dbReference type="GO" id="GO:0015074">
    <property type="term" value="P:DNA integration"/>
    <property type="evidence" value="ECO:0007669"/>
    <property type="project" value="InterPro"/>
</dbReference>
<sequence length="143" mass="16903">MTSEGWLYLAVMMDLHSRTVIGWSMSTRMTAGLVCDALEMALWWRSSFTATVAAYCSHRYRYLIQKHALRQSMSRRGSCWDNACVESFFHSMKVEVMQYEPPRPRIELRQHLFEYIEVDYNRQRRHSSLGYLSPMDYEQAISA</sequence>
<accession>A0A1H0GZV4</accession>
<evidence type="ECO:0000313" key="3">
    <source>
        <dbReference type="Proteomes" id="UP000199677"/>
    </source>
</evidence>
<keyword evidence="3" id="KW-1185">Reference proteome</keyword>
<dbReference type="GO" id="GO:0003676">
    <property type="term" value="F:nucleic acid binding"/>
    <property type="evidence" value="ECO:0007669"/>
    <property type="project" value="InterPro"/>
</dbReference>
<dbReference type="InterPro" id="IPR001584">
    <property type="entry name" value="Integrase_cat-core"/>
</dbReference>
<dbReference type="InterPro" id="IPR048020">
    <property type="entry name" value="Transpos_IS3"/>
</dbReference>
<proteinExistence type="predicted"/>
<dbReference type="Pfam" id="PF00665">
    <property type="entry name" value="rve"/>
    <property type="match status" value="1"/>
</dbReference>
<feature type="domain" description="Integrase catalytic" evidence="1">
    <location>
        <begin position="1"/>
        <end position="142"/>
    </location>
</feature>
<evidence type="ECO:0000259" key="1">
    <source>
        <dbReference type="PROSITE" id="PS50994"/>
    </source>
</evidence>
<dbReference type="NCBIfam" id="NF033516">
    <property type="entry name" value="transpos_IS3"/>
    <property type="match status" value="1"/>
</dbReference>
<organism evidence="2 3">
    <name type="scientific">Vreelandella arcis</name>
    <dbReference type="NCBI Taxonomy" id="416873"/>
    <lineage>
        <taxon>Bacteria</taxon>
        <taxon>Pseudomonadati</taxon>
        <taxon>Pseudomonadota</taxon>
        <taxon>Gammaproteobacteria</taxon>
        <taxon>Oceanospirillales</taxon>
        <taxon>Halomonadaceae</taxon>
        <taxon>Vreelandella</taxon>
    </lineage>
</organism>
<name>A0A1H0GZV4_9GAMM</name>
<evidence type="ECO:0000313" key="2">
    <source>
        <dbReference type="EMBL" id="SDO12409.1"/>
    </source>
</evidence>
<dbReference type="Gene3D" id="3.30.420.10">
    <property type="entry name" value="Ribonuclease H-like superfamily/Ribonuclease H"/>
    <property type="match status" value="1"/>
</dbReference>
<dbReference type="PROSITE" id="PS50994">
    <property type="entry name" value="INTEGRASE"/>
    <property type="match status" value="1"/>
</dbReference>
<dbReference type="InterPro" id="IPR012337">
    <property type="entry name" value="RNaseH-like_sf"/>
</dbReference>